<evidence type="ECO:0000259" key="10">
    <source>
        <dbReference type="Pfam" id="PF05572"/>
    </source>
</evidence>
<keyword evidence="5" id="KW-0378">Hydrolase</keyword>
<keyword evidence="6" id="KW-0862">Zinc</keyword>
<evidence type="ECO:0000256" key="4">
    <source>
        <dbReference type="ARBA" id="ARBA00022729"/>
    </source>
</evidence>
<keyword evidence="2" id="KW-0645">Protease</keyword>
<accession>A0ABP5E244</accession>
<dbReference type="CDD" id="cd04275">
    <property type="entry name" value="ZnMc_pappalysin_like"/>
    <property type="match status" value="1"/>
</dbReference>
<dbReference type="InterPro" id="IPR024079">
    <property type="entry name" value="MetalloPept_cat_dom_sf"/>
</dbReference>
<keyword evidence="7 11" id="KW-0482">Metalloprotease</keyword>
<feature type="domain" description="Peptidase M43 pregnancy-associated plasma-A" evidence="10">
    <location>
        <begin position="206"/>
        <end position="320"/>
    </location>
</feature>
<name>A0ABP5E244_9MICO</name>
<dbReference type="GO" id="GO:0008237">
    <property type="term" value="F:metallopeptidase activity"/>
    <property type="evidence" value="ECO:0007669"/>
    <property type="project" value="UniProtKB-KW"/>
</dbReference>
<proteinExistence type="inferred from homology"/>
<dbReference type="Pfam" id="PF05572">
    <property type="entry name" value="Peptidase_M43"/>
    <property type="match status" value="1"/>
</dbReference>
<evidence type="ECO:0000256" key="5">
    <source>
        <dbReference type="ARBA" id="ARBA00022801"/>
    </source>
</evidence>
<reference evidence="12" key="1">
    <citation type="journal article" date="2019" name="Int. J. Syst. Evol. Microbiol.">
        <title>The Global Catalogue of Microorganisms (GCM) 10K type strain sequencing project: providing services to taxonomists for standard genome sequencing and annotation.</title>
        <authorList>
            <consortium name="The Broad Institute Genomics Platform"/>
            <consortium name="The Broad Institute Genome Sequencing Center for Infectious Disease"/>
            <person name="Wu L."/>
            <person name="Ma J."/>
        </authorList>
    </citation>
    <scope>NUCLEOTIDE SEQUENCE [LARGE SCALE GENOMIC DNA]</scope>
    <source>
        <strain evidence="12">JCM 15628</strain>
    </source>
</reference>
<keyword evidence="3" id="KW-0479">Metal-binding</keyword>
<evidence type="ECO:0000256" key="9">
    <source>
        <dbReference type="SAM" id="SignalP"/>
    </source>
</evidence>
<dbReference type="PANTHER" id="PTHR47466:SF1">
    <property type="entry name" value="METALLOPROTEASE MEP1 (AFU_ORTHOLOGUE AFUA_1G07730)-RELATED"/>
    <property type="match status" value="1"/>
</dbReference>
<evidence type="ECO:0000256" key="2">
    <source>
        <dbReference type="ARBA" id="ARBA00022670"/>
    </source>
</evidence>
<keyword evidence="4 9" id="KW-0732">Signal</keyword>
<comment type="similarity">
    <text evidence="1">Belongs to the peptidase M43B family.</text>
</comment>
<gene>
    <name evidence="11" type="ORF">GCM10009817_33010</name>
</gene>
<evidence type="ECO:0000256" key="1">
    <source>
        <dbReference type="ARBA" id="ARBA00008721"/>
    </source>
</evidence>
<evidence type="ECO:0000256" key="8">
    <source>
        <dbReference type="ARBA" id="ARBA00023157"/>
    </source>
</evidence>
<organism evidence="11 12">
    <name type="scientific">Terrabacter lapilli</name>
    <dbReference type="NCBI Taxonomy" id="436231"/>
    <lineage>
        <taxon>Bacteria</taxon>
        <taxon>Bacillati</taxon>
        <taxon>Actinomycetota</taxon>
        <taxon>Actinomycetes</taxon>
        <taxon>Micrococcales</taxon>
        <taxon>Intrasporangiaceae</taxon>
        <taxon>Terrabacter</taxon>
    </lineage>
</organism>
<keyword evidence="8" id="KW-1015">Disulfide bond</keyword>
<sequence length="329" mass="34154">MKLRSLTIAAPFLLAAVALGAPAHASPTADGHGSSSCLDPVAVGAVGARSTHTTAKDPHALSQAQVAANEAALTRALAAKGLTRDLAGRVVKASQSPADSWTLTTQSQGSAFASTTVRVYWHTITDGSKGAVSASTISSQVSVLNKAYSGTGLSFSLAGSDSTSNASWYTVTPGSTAERDMKKALRKGTMADLNLYSANIGQGLLGWATFPKSSYDVMDGVVVLTGSLPGGSATHYNEGDTATHEVGHWVGLYHTFQGGCRGNGDYVDDTPAEASAAYQCPTGRDTCSSPGLDPIKNYMDYTYDSCMNTFTSGQVARMQAQWTAYRAGR</sequence>
<dbReference type="RefSeq" id="WP_344065019.1">
    <property type="nucleotide sequence ID" value="NZ_BAAAPU010000009.1"/>
</dbReference>
<feature type="chain" id="PRO_5046850098" evidence="9">
    <location>
        <begin position="26"/>
        <end position="329"/>
    </location>
</feature>
<dbReference type="PANTHER" id="PTHR47466">
    <property type="match status" value="1"/>
</dbReference>
<protein>
    <submittedName>
        <fullName evidence="11">Zinc metalloprotease</fullName>
    </submittedName>
</protein>
<dbReference type="SUPFAM" id="SSF55486">
    <property type="entry name" value="Metalloproteases ('zincins'), catalytic domain"/>
    <property type="match status" value="1"/>
</dbReference>
<feature type="signal peptide" evidence="9">
    <location>
        <begin position="1"/>
        <end position="25"/>
    </location>
</feature>
<dbReference type="InterPro" id="IPR008754">
    <property type="entry name" value="Peptidase_M43"/>
</dbReference>
<dbReference type="Proteomes" id="UP001500013">
    <property type="component" value="Unassembled WGS sequence"/>
</dbReference>
<evidence type="ECO:0000256" key="7">
    <source>
        <dbReference type="ARBA" id="ARBA00023049"/>
    </source>
</evidence>
<evidence type="ECO:0000313" key="11">
    <source>
        <dbReference type="EMBL" id="GAA1988754.1"/>
    </source>
</evidence>
<dbReference type="EMBL" id="BAAAPU010000009">
    <property type="protein sequence ID" value="GAA1988754.1"/>
    <property type="molecule type" value="Genomic_DNA"/>
</dbReference>
<keyword evidence="12" id="KW-1185">Reference proteome</keyword>
<evidence type="ECO:0000313" key="12">
    <source>
        <dbReference type="Proteomes" id="UP001500013"/>
    </source>
</evidence>
<dbReference type="Gene3D" id="3.40.390.10">
    <property type="entry name" value="Collagenase (Catalytic Domain)"/>
    <property type="match status" value="1"/>
</dbReference>
<evidence type="ECO:0000256" key="3">
    <source>
        <dbReference type="ARBA" id="ARBA00022723"/>
    </source>
</evidence>
<comment type="caution">
    <text evidence="11">The sequence shown here is derived from an EMBL/GenBank/DDBJ whole genome shotgun (WGS) entry which is preliminary data.</text>
</comment>
<evidence type="ECO:0000256" key="6">
    <source>
        <dbReference type="ARBA" id="ARBA00022833"/>
    </source>
</evidence>